<dbReference type="InterPro" id="IPR003439">
    <property type="entry name" value="ABC_transporter-like_ATP-bd"/>
</dbReference>
<dbReference type="InterPro" id="IPR050107">
    <property type="entry name" value="ABC_carbohydrate_import_ATPase"/>
</dbReference>
<dbReference type="CDD" id="cd03215">
    <property type="entry name" value="ABC_Carb_Monos_II"/>
    <property type="match status" value="1"/>
</dbReference>
<dbReference type="SMART" id="SM00382">
    <property type="entry name" value="AAA"/>
    <property type="match status" value="1"/>
</dbReference>
<dbReference type="PROSITE" id="PS50893">
    <property type="entry name" value="ABC_TRANSPORTER_2"/>
    <property type="match status" value="2"/>
</dbReference>
<dbReference type="PROSITE" id="PS00211">
    <property type="entry name" value="ABC_TRANSPORTER_1"/>
    <property type="match status" value="1"/>
</dbReference>
<dbReference type="GO" id="GO:0005886">
    <property type="term" value="C:plasma membrane"/>
    <property type="evidence" value="ECO:0007669"/>
    <property type="project" value="UniProtKB-SubCell"/>
</dbReference>
<keyword evidence="2" id="KW-0813">Transport</keyword>
<organism evidence="11 12">
    <name type="scientific">Parendozoicomonas haliclonae</name>
    <dbReference type="NCBI Taxonomy" id="1960125"/>
    <lineage>
        <taxon>Bacteria</taxon>
        <taxon>Pseudomonadati</taxon>
        <taxon>Pseudomonadota</taxon>
        <taxon>Gammaproteobacteria</taxon>
        <taxon>Oceanospirillales</taxon>
        <taxon>Endozoicomonadaceae</taxon>
        <taxon>Parendozoicomonas</taxon>
    </lineage>
</organism>
<evidence type="ECO:0000256" key="5">
    <source>
        <dbReference type="ARBA" id="ARBA00022737"/>
    </source>
</evidence>
<dbReference type="GO" id="GO:0005524">
    <property type="term" value="F:ATP binding"/>
    <property type="evidence" value="ECO:0007669"/>
    <property type="project" value="UniProtKB-KW"/>
</dbReference>
<keyword evidence="5" id="KW-0677">Repeat</keyword>
<dbReference type="EMBL" id="FWPT01000005">
    <property type="protein sequence ID" value="SMA47575.1"/>
    <property type="molecule type" value="Genomic_DNA"/>
</dbReference>
<dbReference type="RefSeq" id="WP_087110302.1">
    <property type="nucleotide sequence ID" value="NZ_CBCSCN010000003.1"/>
</dbReference>
<evidence type="ECO:0000256" key="2">
    <source>
        <dbReference type="ARBA" id="ARBA00022448"/>
    </source>
</evidence>
<dbReference type="EC" id="3.6.3.17" evidence="11"/>
<dbReference type="FunFam" id="3.40.50.300:FF:000127">
    <property type="entry name" value="Ribose import ATP-binding protein RbsA"/>
    <property type="match status" value="1"/>
</dbReference>
<evidence type="ECO:0000256" key="7">
    <source>
        <dbReference type="ARBA" id="ARBA00022840"/>
    </source>
</evidence>
<feature type="domain" description="ABC transporter" evidence="10">
    <location>
        <begin position="273"/>
        <end position="516"/>
    </location>
</feature>
<keyword evidence="12" id="KW-1185">Reference proteome</keyword>
<evidence type="ECO:0000313" key="12">
    <source>
        <dbReference type="Proteomes" id="UP000196573"/>
    </source>
</evidence>
<dbReference type="OrthoDB" id="9776369at2"/>
<dbReference type="InterPro" id="IPR017871">
    <property type="entry name" value="ABC_transporter-like_CS"/>
</dbReference>
<evidence type="ECO:0000313" key="11">
    <source>
        <dbReference type="EMBL" id="SMA47575.1"/>
    </source>
</evidence>
<evidence type="ECO:0000256" key="9">
    <source>
        <dbReference type="ARBA" id="ARBA00023136"/>
    </source>
</evidence>
<protein>
    <submittedName>
        <fullName evidence="11">Galactose/methyl galactoside import ATP-binding protein MglA</fullName>
        <ecNumber evidence="11">3.6.3.17</ecNumber>
    </submittedName>
</protein>
<dbReference type="InterPro" id="IPR003593">
    <property type="entry name" value="AAA+_ATPase"/>
</dbReference>
<evidence type="ECO:0000256" key="6">
    <source>
        <dbReference type="ARBA" id="ARBA00022741"/>
    </source>
</evidence>
<keyword evidence="4" id="KW-0762">Sugar transport</keyword>
<dbReference type="PANTHER" id="PTHR43790">
    <property type="entry name" value="CARBOHYDRATE TRANSPORT ATP-BINDING PROTEIN MG119-RELATED"/>
    <property type="match status" value="1"/>
</dbReference>
<dbReference type="AlphaFoldDB" id="A0A1X7AK85"/>
<dbReference type="GO" id="GO:0016887">
    <property type="term" value="F:ATP hydrolysis activity"/>
    <property type="evidence" value="ECO:0007669"/>
    <property type="project" value="InterPro"/>
</dbReference>
<dbReference type="CDD" id="cd03216">
    <property type="entry name" value="ABC_Carb_Monos_I"/>
    <property type="match status" value="1"/>
</dbReference>
<reference evidence="11 12" key="1">
    <citation type="submission" date="2017-03" db="EMBL/GenBank/DDBJ databases">
        <authorList>
            <person name="Afonso C.L."/>
            <person name="Miller P.J."/>
            <person name="Scott M.A."/>
            <person name="Spackman E."/>
            <person name="Goraichik I."/>
            <person name="Dimitrov K.M."/>
            <person name="Suarez D.L."/>
            <person name="Swayne D.E."/>
        </authorList>
    </citation>
    <scope>NUCLEOTIDE SEQUENCE [LARGE SCALE GENOMIC DNA]</scope>
    <source>
        <strain evidence="11">SB41UT1</strain>
    </source>
</reference>
<accession>A0A1X7AK85</accession>
<evidence type="ECO:0000256" key="3">
    <source>
        <dbReference type="ARBA" id="ARBA00022475"/>
    </source>
</evidence>
<keyword evidence="11" id="KW-0378">Hydrolase</keyword>
<dbReference type="PANTHER" id="PTHR43790:SF4">
    <property type="entry name" value="GUANOSINE IMPORT ATP-BINDING PROTEIN NUPO"/>
    <property type="match status" value="1"/>
</dbReference>
<sequence length="530" mass="57478">MSPPESSSGSFSSETGFRSRIRCQGISKIYPGVRANDDISLAIRPGEIHALLGENGAGKSTLMKILYGVTNPDTGQIWWNGEPVSIRSPGQARDLGIGMVFQHFSLFETLTVAENIALGLPADQARDRQQLNERIRSVSERYGIAVDPDRQVHTLSIGERQRVEIIRCLLQNISLLILDEPTSVLTPQEVNRLFDSLRTLSDEGCSILFISHKLHEVQTLCHGATVLRNGKVSGECDPRTTSTTEMAAMMVGSHTELGVPYPKVDGGRELLTLHKLSANKEDDFGTDLQDISLDVRAGQILGIAGVAGNGQKELLKLLSGERHAPQANQITLEGQAIGQLSPYKRRRLGIATVPEERLGRGAVPEMSLKENGLLTGFLENLLQLGFLRNSRIANFSSNVVERFGVKAAGIHAEARSLSGGNLQKFIIGREIQQNPKLLICASPTWGVDVGAANTIHQALISLRDQGTAIIVISEDLDELFQISDRIGALCHGQLSPIKPIQNTSIEEVGGWMAGVFDAPETEDQAEAVAL</sequence>
<evidence type="ECO:0000256" key="1">
    <source>
        <dbReference type="ARBA" id="ARBA00004202"/>
    </source>
</evidence>
<evidence type="ECO:0000259" key="10">
    <source>
        <dbReference type="PROSITE" id="PS50893"/>
    </source>
</evidence>
<gene>
    <name evidence="11" type="primary">mglA_1</name>
    <name evidence="11" type="ORF">EHSB41UT_02474</name>
</gene>
<keyword evidence="8" id="KW-1278">Translocase</keyword>
<dbReference type="Gene3D" id="3.40.50.300">
    <property type="entry name" value="P-loop containing nucleotide triphosphate hydrolases"/>
    <property type="match status" value="2"/>
</dbReference>
<feature type="domain" description="ABC transporter" evidence="10">
    <location>
        <begin position="21"/>
        <end position="254"/>
    </location>
</feature>
<dbReference type="Proteomes" id="UP000196573">
    <property type="component" value="Unassembled WGS sequence"/>
</dbReference>
<keyword evidence="7 11" id="KW-0067">ATP-binding</keyword>
<proteinExistence type="predicted"/>
<evidence type="ECO:0000256" key="4">
    <source>
        <dbReference type="ARBA" id="ARBA00022597"/>
    </source>
</evidence>
<dbReference type="Pfam" id="PF00005">
    <property type="entry name" value="ABC_tran"/>
    <property type="match status" value="2"/>
</dbReference>
<name>A0A1X7AK85_9GAMM</name>
<evidence type="ECO:0000256" key="8">
    <source>
        <dbReference type="ARBA" id="ARBA00022967"/>
    </source>
</evidence>
<comment type="subcellular location">
    <subcellularLocation>
        <location evidence="1">Cell membrane</location>
        <topology evidence="1">Peripheral membrane protein</topology>
    </subcellularLocation>
</comment>
<keyword evidence="9" id="KW-0472">Membrane</keyword>
<keyword evidence="6" id="KW-0547">Nucleotide-binding</keyword>
<keyword evidence="3" id="KW-1003">Cell membrane</keyword>
<dbReference type="InterPro" id="IPR027417">
    <property type="entry name" value="P-loop_NTPase"/>
</dbReference>
<dbReference type="SUPFAM" id="SSF52540">
    <property type="entry name" value="P-loop containing nucleoside triphosphate hydrolases"/>
    <property type="match status" value="2"/>
</dbReference>